<accession>A0A1U9ZY95</accession>
<dbReference type="KEGG" id="noa:BKM31_16995"/>
<feature type="region of interest" description="Disordered" evidence="1">
    <location>
        <begin position="78"/>
        <end position="117"/>
    </location>
</feature>
<feature type="compositionally biased region" description="Gly residues" evidence="1">
    <location>
        <begin position="91"/>
        <end position="107"/>
    </location>
</feature>
<evidence type="ECO:0000313" key="4">
    <source>
        <dbReference type="Proteomes" id="UP000190797"/>
    </source>
</evidence>
<dbReference type="STRING" id="1909395.BKM31_16995"/>
<dbReference type="Pfam" id="PF13443">
    <property type="entry name" value="HTH_26"/>
    <property type="match status" value="1"/>
</dbReference>
<dbReference type="RefSeq" id="WP_080039122.1">
    <property type="nucleotide sequence ID" value="NZ_CP017717.1"/>
</dbReference>
<evidence type="ECO:0000259" key="2">
    <source>
        <dbReference type="Pfam" id="PF13443"/>
    </source>
</evidence>
<dbReference type="OrthoDB" id="3626437at2"/>
<evidence type="ECO:0000256" key="1">
    <source>
        <dbReference type="SAM" id="MobiDB-lite"/>
    </source>
</evidence>
<keyword evidence="4" id="KW-1185">Reference proteome</keyword>
<dbReference type="AlphaFoldDB" id="A0A1U9ZY95"/>
<dbReference type="InterPro" id="IPR001387">
    <property type="entry name" value="Cro/C1-type_HTH"/>
</dbReference>
<proteinExistence type="predicted"/>
<organism evidence="3 4">
    <name type="scientific">[Actinomadura] parvosata subsp. kistnae</name>
    <dbReference type="NCBI Taxonomy" id="1909395"/>
    <lineage>
        <taxon>Bacteria</taxon>
        <taxon>Bacillati</taxon>
        <taxon>Actinomycetota</taxon>
        <taxon>Actinomycetes</taxon>
        <taxon>Streptosporangiales</taxon>
        <taxon>Streptosporangiaceae</taxon>
        <taxon>Nonomuraea</taxon>
    </lineage>
</organism>
<feature type="domain" description="HTH cro/C1-type" evidence="2">
    <location>
        <begin position="10"/>
        <end position="75"/>
    </location>
</feature>
<protein>
    <submittedName>
        <fullName evidence="3">XRE family transcriptional regulator</fullName>
    </submittedName>
</protein>
<sequence>MTAKLDYEWRLREIMAARGMFNTTDLRPLLIERGITLSATQIWRLVTEKPERLSVKVLVALIDILGCPMEDLITPVVSPTGSRNRAAGQTGAVGGEPGAGRESGVGGFRPKRARITE</sequence>
<name>A0A1U9ZY95_9ACTN</name>
<evidence type="ECO:0000313" key="3">
    <source>
        <dbReference type="EMBL" id="AQZ62931.1"/>
    </source>
</evidence>
<dbReference type="EMBL" id="CP017717">
    <property type="protein sequence ID" value="AQZ62931.1"/>
    <property type="molecule type" value="Genomic_DNA"/>
</dbReference>
<gene>
    <name evidence="3" type="ORF">BKM31_16995</name>
</gene>
<dbReference type="Proteomes" id="UP000190797">
    <property type="component" value="Chromosome"/>
</dbReference>
<reference evidence="4" key="1">
    <citation type="journal article" date="2017" name="Med. Chem. Commun.">
        <title>Nonomuraea sp. ATCC 55076 harbours the largest actinomycete chromosome to date and the kistamicin biosynthetic gene cluster.</title>
        <authorList>
            <person name="Nazari B."/>
            <person name="Forneris C.C."/>
            <person name="Gibson M.I."/>
            <person name="Moon K."/>
            <person name="Schramma K.R."/>
            <person name="Seyedsayamdost M.R."/>
        </authorList>
    </citation>
    <scope>NUCLEOTIDE SEQUENCE [LARGE SCALE GENOMIC DNA]</scope>
    <source>
        <strain evidence="4">ATCC 55076</strain>
    </source>
</reference>